<feature type="transmembrane region" description="Helical" evidence="6">
    <location>
        <begin position="336"/>
        <end position="359"/>
    </location>
</feature>
<keyword evidence="9" id="KW-1185">Reference proteome</keyword>
<dbReference type="InterPro" id="IPR011701">
    <property type="entry name" value="MFS"/>
</dbReference>
<evidence type="ECO:0000313" key="8">
    <source>
        <dbReference type="EMBL" id="MBB5894865.1"/>
    </source>
</evidence>
<feature type="transmembrane region" description="Helical" evidence="6">
    <location>
        <begin position="473"/>
        <end position="495"/>
    </location>
</feature>
<evidence type="ECO:0000256" key="1">
    <source>
        <dbReference type="ARBA" id="ARBA00004651"/>
    </source>
</evidence>
<evidence type="ECO:0000256" key="6">
    <source>
        <dbReference type="SAM" id="Phobius"/>
    </source>
</evidence>
<dbReference type="Pfam" id="PF07690">
    <property type="entry name" value="MFS_1"/>
    <property type="match status" value="1"/>
</dbReference>
<evidence type="ECO:0000256" key="3">
    <source>
        <dbReference type="ARBA" id="ARBA00022692"/>
    </source>
</evidence>
<keyword evidence="5 6" id="KW-0472">Membrane</keyword>
<comment type="subcellular location">
    <subcellularLocation>
        <location evidence="1">Cell membrane</location>
        <topology evidence="1">Multi-pass membrane protein</topology>
    </subcellularLocation>
</comment>
<feature type="transmembrane region" description="Helical" evidence="6">
    <location>
        <begin position="307"/>
        <end position="329"/>
    </location>
</feature>
<evidence type="ECO:0000313" key="9">
    <source>
        <dbReference type="Proteomes" id="UP000585638"/>
    </source>
</evidence>
<name>A0A7W9KLW5_9PSEU</name>
<dbReference type="GO" id="GO:0022857">
    <property type="term" value="F:transmembrane transporter activity"/>
    <property type="evidence" value="ECO:0007669"/>
    <property type="project" value="InterPro"/>
</dbReference>
<dbReference type="InterPro" id="IPR036259">
    <property type="entry name" value="MFS_trans_sf"/>
</dbReference>
<dbReference type="RefSeq" id="WP_184866732.1">
    <property type="nucleotide sequence ID" value="NZ_BAAAWY010000002.1"/>
</dbReference>
<accession>A0A7W9KLW5</accession>
<reference evidence="8 9" key="1">
    <citation type="submission" date="2020-08" db="EMBL/GenBank/DDBJ databases">
        <title>Sequencing the genomes of 1000 actinobacteria strains.</title>
        <authorList>
            <person name="Klenk H.-P."/>
        </authorList>
    </citation>
    <scope>NUCLEOTIDE SEQUENCE [LARGE SCALE GENOMIC DNA]</scope>
    <source>
        <strain evidence="8 9">DSM 43851</strain>
    </source>
</reference>
<dbReference type="PANTHER" id="PTHR42718">
    <property type="entry name" value="MAJOR FACILITATOR SUPERFAMILY MULTIDRUG TRANSPORTER MFSC"/>
    <property type="match status" value="1"/>
</dbReference>
<sequence>MIPDVVDEQPTRLAAGTLVAGCFAVFLAQTGLVLPAAINGVIQRTLQLSGAELTWVSDAFLVPIAMFSLTFGVLGDRHGRKKVLLAGSLLTLLGATIAAVGGTALTLWAGQAAAGIGAAALFPSSLAVITAATPNPAARARGLAAWTTALSAGALVAPPLSGAAVELGSFHWAFGAVAVLSGICTITNFALVKESSRPDGRSLDWPGQITVAAALLALLFGMIEGPELGWTSPPVIAAFVLFIVLLTAFVAIENRSAQPMLRLSLFRIPAFSGAAIVAVVGMFGFLGGAYALSIRLGVIQHQTPLQAAGPFLVIQGVTPFIWPLLVRLLHRVGPRIMLVSGLLAIAAGWIWLGALPIAGSTLVTMLPALLAVGLGFGLLVSAITAAAVNVVPVQLTGMASATASVVRDLGQTFGPALIGTIVLSQAADALAPRLAGRPGPANAVLESGGPLAVATADLGPASVFARQALEHGYAIGSIVSAVVCVCAAFVALVMVRAGAGPEVRH</sequence>
<protein>
    <submittedName>
        <fullName evidence="8">MFS family permease</fullName>
    </submittedName>
</protein>
<dbReference type="AlphaFoldDB" id="A0A7W9KLW5"/>
<proteinExistence type="predicted"/>
<feature type="transmembrane region" description="Helical" evidence="6">
    <location>
        <begin position="112"/>
        <end position="131"/>
    </location>
</feature>
<keyword evidence="2" id="KW-0813">Transport</keyword>
<keyword evidence="3 6" id="KW-0812">Transmembrane</keyword>
<gene>
    <name evidence="8" type="ORF">BJ998_006061</name>
</gene>
<comment type="caution">
    <text evidence="8">The sequence shown here is derived from an EMBL/GenBank/DDBJ whole genome shotgun (WGS) entry which is preliminary data.</text>
</comment>
<feature type="transmembrane region" description="Helical" evidence="6">
    <location>
        <begin position="365"/>
        <end position="391"/>
    </location>
</feature>
<dbReference type="PANTHER" id="PTHR42718:SF9">
    <property type="entry name" value="MAJOR FACILITATOR SUPERFAMILY MULTIDRUG TRANSPORTER MFSC"/>
    <property type="match status" value="1"/>
</dbReference>
<dbReference type="GO" id="GO:0005886">
    <property type="term" value="C:plasma membrane"/>
    <property type="evidence" value="ECO:0007669"/>
    <property type="project" value="UniProtKB-SubCell"/>
</dbReference>
<feature type="transmembrane region" description="Helical" evidence="6">
    <location>
        <begin position="264"/>
        <end position="287"/>
    </location>
</feature>
<dbReference type="Proteomes" id="UP000585638">
    <property type="component" value="Unassembled WGS sequence"/>
</dbReference>
<feature type="transmembrane region" description="Helical" evidence="6">
    <location>
        <begin position="83"/>
        <end position="106"/>
    </location>
</feature>
<organism evidence="8 9">
    <name type="scientific">Kutzneria kofuensis</name>
    <dbReference type="NCBI Taxonomy" id="103725"/>
    <lineage>
        <taxon>Bacteria</taxon>
        <taxon>Bacillati</taxon>
        <taxon>Actinomycetota</taxon>
        <taxon>Actinomycetes</taxon>
        <taxon>Pseudonocardiales</taxon>
        <taxon>Pseudonocardiaceae</taxon>
        <taxon>Kutzneria</taxon>
    </lineage>
</organism>
<dbReference type="PROSITE" id="PS50850">
    <property type="entry name" value="MFS"/>
    <property type="match status" value="1"/>
</dbReference>
<dbReference type="Gene3D" id="1.20.1250.20">
    <property type="entry name" value="MFS general substrate transporter like domains"/>
    <property type="match status" value="2"/>
</dbReference>
<keyword evidence="4 6" id="KW-1133">Transmembrane helix</keyword>
<dbReference type="InterPro" id="IPR020846">
    <property type="entry name" value="MFS_dom"/>
</dbReference>
<feature type="domain" description="Major facilitator superfamily (MFS) profile" evidence="7">
    <location>
        <begin position="17"/>
        <end position="499"/>
    </location>
</feature>
<feature type="transmembrane region" description="Helical" evidence="6">
    <location>
        <begin position="54"/>
        <end position="74"/>
    </location>
</feature>
<evidence type="ECO:0000256" key="4">
    <source>
        <dbReference type="ARBA" id="ARBA00022989"/>
    </source>
</evidence>
<evidence type="ECO:0000256" key="5">
    <source>
        <dbReference type="ARBA" id="ARBA00023136"/>
    </source>
</evidence>
<feature type="transmembrane region" description="Helical" evidence="6">
    <location>
        <begin position="170"/>
        <end position="191"/>
    </location>
</feature>
<dbReference type="EMBL" id="JACHIR010000001">
    <property type="protein sequence ID" value="MBB5894865.1"/>
    <property type="molecule type" value="Genomic_DNA"/>
</dbReference>
<evidence type="ECO:0000256" key="2">
    <source>
        <dbReference type="ARBA" id="ARBA00022448"/>
    </source>
</evidence>
<evidence type="ECO:0000259" key="7">
    <source>
        <dbReference type="PROSITE" id="PS50850"/>
    </source>
</evidence>
<feature type="transmembrane region" description="Helical" evidence="6">
    <location>
        <begin position="143"/>
        <end position="164"/>
    </location>
</feature>
<feature type="transmembrane region" description="Helical" evidence="6">
    <location>
        <begin position="203"/>
        <end position="223"/>
    </location>
</feature>
<feature type="transmembrane region" description="Helical" evidence="6">
    <location>
        <begin position="235"/>
        <end position="252"/>
    </location>
</feature>
<dbReference type="SUPFAM" id="SSF103473">
    <property type="entry name" value="MFS general substrate transporter"/>
    <property type="match status" value="1"/>
</dbReference>
<feature type="transmembrane region" description="Helical" evidence="6">
    <location>
        <begin position="12"/>
        <end position="34"/>
    </location>
</feature>